<dbReference type="AlphaFoldDB" id="A0A6A5YQ96"/>
<feature type="region of interest" description="Disordered" evidence="1">
    <location>
        <begin position="132"/>
        <end position="190"/>
    </location>
</feature>
<evidence type="ECO:0000313" key="4">
    <source>
        <dbReference type="EMBL" id="KAF2108368.1"/>
    </source>
</evidence>
<sequence>MITTQMEWKRLILGLLLFAWTQWVECQTSFIGYYIAPDSTQALNAGAAWVTSGTYAGDCATSGKCALATDCQDDTLYLDNDSTVSCTDGLSCVSMTIFQSFPNGMPSAMNYACRAAWLAYTVYRELDASTTSSSTTSTSITSPSSTATSFTTRTSFTSSPSPSPTLAPQSTASVPGPTQTSDPSSSKPKSRAWIAGPVIGGVAAIALLVIGVLWWRKKSNSREKNPYMVTHELGSNTEHKEIPAVAYKHINHPVELWAARDPAEM</sequence>
<evidence type="ECO:0000256" key="3">
    <source>
        <dbReference type="SAM" id="SignalP"/>
    </source>
</evidence>
<feature type="chain" id="PRO_5025483757" description="Mid2 domain-containing protein" evidence="3">
    <location>
        <begin position="27"/>
        <end position="265"/>
    </location>
</feature>
<proteinExistence type="predicted"/>
<protein>
    <recommendedName>
        <fullName evidence="6">Mid2 domain-containing protein</fullName>
    </recommendedName>
</protein>
<accession>A0A6A5YQ96</accession>
<dbReference type="Proteomes" id="UP000799770">
    <property type="component" value="Unassembled WGS sequence"/>
</dbReference>
<evidence type="ECO:0000256" key="2">
    <source>
        <dbReference type="SAM" id="Phobius"/>
    </source>
</evidence>
<feature type="transmembrane region" description="Helical" evidence="2">
    <location>
        <begin position="192"/>
        <end position="215"/>
    </location>
</feature>
<organism evidence="4 5">
    <name type="scientific">Lophiotrema nucula</name>
    <dbReference type="NCBI Taxonomy" id="690887"/>
    <lineage>
        <taxon>Eukaryota</taxon>
        <taxon>Fungi</taxon>
        <taxon>Dikarya</taxon>
        <taxon>Ascomycota</taxon>
        <taxon>Pezizomycotina</taxon>
        <taxon>Dothideomycetes</taxon>
        <taxon>Pleosporomycetidae</taxon>
        <taxon>Pleosporales</taxon>
        <taxon>Lophiotremataceae</taxon>
        <taxon>Lophiotrema</taxon>
    </lineage>
</organism>
<dbReference type="EMBL" id="ML977348">
    <property type="protein sequence ID" value="KAF2108368.1"/>
    <property type="molecule type" value="Genomic_DNA"/>
</dbReference>
<keyword evidence="2" id="KW-0472">Membrane</keyword>
<feature type="compositionally biased region" description="Polar residues" evidence="1">
    <location>
        <begin position="176"/>
        <end position="187"/>
    </location>
</feature>
<evidence type="ECO:0000313" key="5">
    <source>
        <dbReference type="Proteomes" id="UP000799770"/>
    </source>
</evidence>
<keyword evidence="2" id="KW-0812">Transmembrane</keyword>
<feature type="compositionally biased region" description="Low complexity" evidence="1">
    <location>
        <begin position="132"/>
        <end position="173"/>
    </location>
</feature>
<keyword evidence="3" id="KW-0732">Signal</keyword>
<keyword evidence="2" id="KW-1133">Transmembrane helix</keyword>
<evidence type="ECO:0000256" key="1">
    <source>
        <dbReference type="SAM" id="MobiDB-lite"/>
    </source>
</evidence>
<keyword evidence="5" id="KW-1185">Reference proteome</keyword>
<gene>
    <name evidence="4" type="ORF">BDV96DRAFT_264522</name>
</gene>
<evidence type="ECO:0008006" key="6">
    <source>
        <dbReference type="Google" id="ProtNLM"/>
    </source>
</evidence>
<name>A0A6A5YQ96_9PLEO</name>
<feature type="signal peptide" evidence="3">
    <location>
        <begin position="1"/>
        <end position="26"/>
    </location>
</feature>
<reference evidence="4" key="1">
    <citation type="journal article" date="2020" name="Stud. Mycol.">
        <title>101 Dothideomycetes genomes: a test case for predicting lifestyles and emergence of pathogens.</title>
        <authorList>
            <person name="Haridas S."/>
            <person name="Albert R."/>
            <person name="Binder M."/>
            <person name="Bloem J."/>
            <person name="Labutti K."/>
            <person name="Salamov A."/>
            <person name="Andreopoulos B."/>
            <person name="Baker S."/>
            <person name="Barry K."/>
            <person name="Bills G."/>
            <person name="Bluhm B."/>
            <person name="Cannon C."/>
            <person name="Castanera R."/>
            <person name="Culley D."/>
            <person name="Daum C."/>
            <person name="Ezra D."/>
            <person name="Gonzalez J."/>
            <person name="Henrissat B."/>
            <person name="Kuo A."/>
            <person name="Liang C."/>
            <person name="Lipzen A."/>
            <person name="Lutzoni F."/>
            <person name="Magnuson J."/>
            <person name="Mondo S."/>
            <person name="Nolan M."/>
            <person name="Ohm R."/>
            <person name="Pangilinan J."/>
            <person name="Park H.-J."/>
            <person name="Ramirez L."/>
            <person name="Alfaro M."/>
            <person name="Sun H."/>
            <person name="Tritt A."/>
            <person name="Yoshinaga Y."/>
            <person name="Zwiers L.-H."/>
            <person name="Turgeon B."/>
            <person name="Goodwin S."/>
            <person name="Spatafora J."/>
            <person name="Crous P."/>
            <person name="Grigoriev I."/>
        </authorList>
    </citation>
    <scope>NUCLEOTIDE SEQUENCE</scope>
    <source>
        <strain evidence="4">CBS 627.86</strain>
    </source>
</reference>
<dbReference type="OrthoDB" id="3557178at2759"/>